<sequence length="63" mass="6956">MAKDKLEKVSIKLTRSLIGSTKDQIKVVRALGLKKTNDVVEHFASPTIMGMVNKVPHLVTVIK</sequence>
<dbReference type="HAMAP" id="MF_01371_B">
    <property type="entry name" value="Ribosomal_uL30_B"/>
    <property type="match status" value="1"/>
</dbReference>
<dbReference type="GO" id="GO:0003735">
    <property type="term" value="F:structural constituent of ribosome"/>
    <property type="evidence" value="ECO:0007669"/>
    <property type="project" value="InterPro"/>
</dbReference>
<dbReference type="Gene3D" id="3.30.1390.20">
    <property type="entry name" value="Ribosomal protein L30, ferredoxin-like fold domain"/>
    <property type="match status" value="1"/>
</dbReference>
<comment type="subunit">
    <text evidence="2 5">Part of the 50S ribosomal subunit.</text>
</comment>
<proteinExistence type="inferred from homology"/>
<evidence type="ECO:0000256" key="3">
    <source>
        <dbReference type="ARBA" id="ARBA00022980"/>
    </source>
</evidence>
<gene>
    <name evidence="5 7" type="primary">rpmD</name>
    <name evidence="7" type="ORF">IAD26_01685</name>
</gene>
<reference evidence="7" key="1">
    <citation type="submission" date="2020-10" db="EMBL/GenBank/DDBJ databases">
        <authorList>
            <person name="Gilroy R."/>
        </authorList>
    </citation>
    <scope>NUCLEOTIDE SEQUENCE</scope>
    <source>
        <strain evidence="7">CHK154-7741</strain>
    </source>
</reference>
<dbReference type="PANTHER" id="PTHR15892">
    <property type="entry name" value="MITOCHONDRIAL RIBOSOMAL PROTEIN L30"/>
    <property type="match status" value="1"/>
</dbReference>
<dbReference type="NCBIfam" id="TIGR01308">
    <property type="entry name" value="rpmD_bact"/>
    <property type="match status" value="1"/>
</dbReference>
<keyword evidence="4 5" id="KW-0687">Ribonucleoprotein</keyword>
<dbReference type="GO" id="GO:0006412">
    <property type="term" value="P:translation"/>
    <property type="evidence" value="ECO:0007669"/>
    <property type="project" value="UniProtKB-UniRule"/>
</dbReference>
<dbReference type="CDD" id="cd01658">
    <property type="entry name" value="Ribosomal_L30"/>
    <property type="match status" value="1"/>
</dbReference>
<dbReference type="EMBL" id="DVOD01000013">
    <property type="protein sequence ID" value="HIU91826.1"/>
    <property type="molecule type" value="Genomic_DNA"/>
</dbReference>
<dbReference type="PANTHER" id="PTHR15892:SF2">
    <property type="entry name" value="LARGE RIBOSOMAL SUBUNIT PROTEIN UL30M"/>
    <property type="match status" value="1"/>
</dbReference>
<dbReference type="AlphaFoldDB" id="A0A9D1SR74"/>
<comment type="caution">
    <text evidence="7">The sequence shown here is derived from an EMBL/GenBank/DDBJ whole genome shotgun (WGS) entry which is preliminary data.</text>
</comment>
<feature type="domain" description="Large ribosomal subunit protein uL30-like ferredoxin-like fold" evidence="6">
    <location>
        <begin position="11"/>
        <end position="59"/>
    </location>
</feature>
<dbReference type="GO" id="GO:0022625">
    <property type="term" value="C:cytosolic large ribosomal subunit"/>
    <property type="evidence" value="ECO:0007669"/>
    <property type="project" value="TreeGrafter"/>
</dbReference>
<evidence type="ECO:0000256" key="5">
    <source>
        <dbReference type="HAMAP-Rule" id="MF_01371"/>
    </source>
</evidence>
<evidence type="ECO:0000256" key="1">
    <source>
        <dbReference type="ARBA" id="ARBA00007594"/>
    </source>
</evidence>
<evidence type="ECO:0000313" key="8">
    <source>
        <dbReference type="Proteomes" id="UP000886748"/>
    </source>
</evidence>
<protein>
    <recommendedName>
        <fullName evidence="5">Large ribosomal subunit protein uL30</fullName>
    </recommendedName>
</protein>
<dbReference type="InterPro" id="IPR016082">
    <property type="entry name" value="Ribosomal_uL30_ferredoxin-like"/>
</dbReference>
<accession>A0A9D1SR74</accession>
<evidence type="ECO:0000256" key="2">
    <source>
        <dbReference type="ARBA" id="ARBA00011838"/>
    </source>
</evidence>
<organism evidence="7 8">
    <name type="scientific">Candidatus Limenecus avicola</name>
    <dbReference type="NCBI Taxonomy" id="2840847"/>
    <lineage>
        <taxon>Bacteria</taxon>
        <taxon>Bacillati</taxon>
        <taxon>Bacillota</taxon>
        <taxon>Clostridia</taxon>
        <taxon>Eubacteriales</taxon>
        <taxon>Clostridiaceae</taxon>
        <taxon>Clostridiaceae incertae sedis</taxon>
        <taxon>Candidatus Limenecus</taxon>
    </lineage>
</organism>
<dbReference type="InterPro" id="IPR036919">
    <property type="entry name" value="Ribo_uL30_ferredoxin-like_sf"/>
</dbReference>
<evidence type="ECO:0000256" key="4">
    <source>
        <dbReference type="ARBA" id="ARBA00023274"/>
    </source>
</evidence>
<dbReference type="Pfam" id="PF00327">
    <property type="entry name" value="Ribosomal_L30"/>
    <property type="match status" value="1"/>
</dbReference>
<dbReference type="SUPFAM" id="SSF55129">
    <property type="entry name" value="Ribosomal protein L30p/L7e"/>
    <property type="match status" value="1"/>
</dbReference>
<dbReference type="PIRSF" id="PIRSF002211">
    <property type="entry name" value="Ribosomal_L30_bac-type"/>
    <property type="match status" value="1"/>
</dbReference>
<reference evidence="7" key="2">
    <citation type="journal article" date="2021" name="PeerJ">
        <title>Extensive microbial diversity within the chicken gut microbiome revealed by metagenomics and culture.</title>
        <authorList>
            <person name="Gilroy R."/>
            <person name="Ravi A."/>
            <person name="Getino M."/>
            <person name="Pursley I."/>
            <person name="Horton D.L."/>
            <person name="Alikhan N.F."/>
            <person name="Baker D."/>
            <person name="Gharbi K."/>
            <person name="Hall N."/>
            <person name="Watson M."/>
            <person name="Adriaenssens E.M."/>
            <person name="Foster-Nyarko E."/>
            <person name="Jarju S."/>
            <person name="Secka A."/>
            <person name="Antonio M."/>
            <person name="Oren A."/>
            <person name="Chaudhuri R.R."/>
            <person name="La Ragione R."/>
            <person name="Hildebrand F."/>
            <person name="Pallen M.J."/>
        </authorList>
    </citation>
    <scope>NUCLEOTIDE SEQUENCE</scope>
    <source>
        <strain evidence="7">CHK154-7741</strain>
    </source>
</reference>
<name>A0A9D1SR74_9CLOT</name>
<dbReference type="Proteomes" id="UP000886748">
    <property type="component" value="Unassembled WGS sequence"/>
</dbReference>
<evidence type="ECO:0000313" key="7">
    <source>
        <dbReference type="EMBL" id="HIU91826.1"/>
    </source>
</evidence>
<dbReference type="InterPro" id="IPR005996">
    <property type="entry name" value="Ribosomal_uL30_bac-type"/>
</dbReference>
<comment type="similarity">
    <text evidence="1 5">Belongs to the universal ribosomal protein uL30 family.</text>
</comment>
<keyword evidence="3 5" id="KW-0689">Ribosomal protein</keyword>
<evidence type="ECO:0000259" key="6">
    <source>
        <dbReference type="Pfam" id="PF00327"/>
    </source>
</evidence>